<organism evidence="2 3">
    <name type="scientific">Eiseniibacteriota bacterium</name>
    <dbReference type="NCBI Taxonomy" id="2212470"/>
    <lineage>
        <taxon>Bacteria</taxon>
        <taxon>Candidatus Eiseniibacteriota</taxon>
    </lineage>
</organism>
<protein>
    <submittedName>
        <fullName evidence="2">FMN-binding protein</fullName>
    </submittedName>
</protein>
<feature type="domain" description="FMN-binding" evidence="1">
    <location>
        <begin position="135"/>
        <end position="216"/>
    </location>
</feature>
<dbReference type="Pfam" id="PF04205">
    <property type="entry name" value="FMN_bind"/>
    <property type="match status" value="1"/>
</dbReference>
<accession>A0A956NDG7</accession>
<name>A0A956NDG7_UNCEI</name>
<evidence type="ECO:0000259" key="1">
    <source>
        <dbReference type="SMART" id="SM00900"/>
    </source>
</evidence>
<dbReference type="EMBL" id="JAGQHS010000011">
    <property type="protein sequence ID" value="MCA9754859.1"/>
    <property type="molecule type" value="Genomic_DNA"/>
</dbReference>
<dbReference type="InterPro" id="IPR007329">
    <property type="entry name" value="FMN-bd"/>
</dbReference>
<dbReference type="GO" id="GO:0016020">
    <property type="term" value="C:membrane"/>
    <property type="evidence" value="ECO:0007669"/>
    <property type="project" value="InterPro"/>
</dbReference>
<dbReference type="AlphaFoldDB" id="A0A956NDG7"/>
<gene>
    <name evidence="2" type="ORF">KDA27_03585</name>
</gene>
<reference evidence="2" key="1">
    <citation type="submission" date="2020-04" db="EMBL/GenBank/DDBJ databases">
        <authorList>
            <person name="Zhang T."/>
        </authorList>
    </citation>
    <scope>NUCLEOTIDE SEQUENCE</scope>
    <source>
        <strain evidence="2">HKST-UBA02</strain>
    </source>
</reference>
<evidence type="ECO:0000313" key="2">
    <source>
        <dbReference type="EMBL" id="MCA9754859.1"/>
    </source>
</evidence>
<reference evidence="2" key="2">
    <citation type="journal article" date="2021" name="Microbiome">
        <title>Successional dynamics and alternative stable states in a saline activated sludge microbial community over 9 years.</title>
        <authorList>
            <person name="Wang Y."/>
            <person name="Ye J."/>
            <person name="Ju F."/>
            <person name="Liu L."/>
            <person name="Boyd J.A."/>
            <person name="Deng Y."/>
            <person name="Parks D.H."/>
            <person name="Jiang X."/>
            <person name="Yin X."/>
            <person name="Woodcroft B.J."/>
            <person name="Tyson G.W."/>
            <person name="Hugenholtz P."/>
            <person name="Polz M.F."/>
            <person name="Zhang T."/>
        </authorList>
    </citation>
    <scope>NUCLEOTIDE SEQUENCE</scope>
    <source>
        <strain evidence="2">HKST-UBA02</strain>
    </source>
</reference>
<proteinExistence type="predicted"/>
<dbReference type="Proteomes" id="UP000739538">
    <property type="component" value="Unassembled WGS sequence"/>
</dbReference>
<dbReference type="SMART" id="SM00900">
    <property type="entry name" value="FMN_bind"/>
    <property type="match status" value="1"/>
</dbReference>
<dbReference type="GO" id="GO:0010181">
    <property type="term" value="F:FMN binding"/>
    <property type="evidence" value="ECO:0007669"/>
    <property type="project" value="InterPro"/>
</dbReference>
<evidence type="ECO:0000313" key="3">
    <source>
        <dbReference type="Proteomes" id="UP000739538"/>
    </source>
</evidence>
<sequence>MFPRLRVQRCRHSGHSTVIRACPAPLWLVLLFVLVGRAWSADPELSADPEQSGDRPSDAEIGEAHVYSTPDEAIREIFEGVAEVSRHRVGLTSDELARIRAETGANAPTDTLDVLCPRDGTGALLGYALVDEEVGKYRPITFLVGTRVDLAVEGVEVLVYRESRGGEVQKPRFLRQYRAKSADDPIRINKDILNIAGATLSVRALNLGVRRVLVSLELLEGRGELPTS</sequence>
<comment type="caution">
    <text evidence="2">The sequence shown here is derived from an EMBL/GenBank/DDBJ whole genome shotgun (WGS) entry which is preliminary data.</text>
</comment>